<protein>
    <recommendedName>
        <fullName evidence="4">Sporulation and spore germination protein</fullName>
    </recommendedName>
</protein>
<dbReference type="Proteomes" id="UP001500843">
    <property type="component" value="Unassembled WGS sequence"/>
</dbReference>
<accession>A0ABP8Y3Y4</accession>
<feature type="chain" id="PRO_5046297000" description="Sporulation and spore germination protein" evidence="1">
    <location>
        <begin position="28"/>
        <end position="165"/>
    </location>
</feature>
<keyword evidence="1" id="KW-0732">Signal</keyword>
<dbReference type="RefSeq" id="WP_253869221.1">
    <property type="nucleotide sequence ID" value="NZ_BAABHM010000035.1"/>
</dbReference>
<feature type="signal peptide" evidence="1">
    <location>
        <begin position="1"/>
        <end position="27"/>
    </location>
</feature>
<reference evidence="3" key="1">
    <citation type="journal article" date="2019" name="Int. J. Syst. Evol. Microbiol.">
        <title>The Global Catalogue of Microorganisms (GCM) 10K type strain sequencing project: providing services to taxonomists for standard genome sequencing and annotation.</title>
        <authorList>
            <consortium name="The Broad Institute Genomics Platform"/>
            <consortium name="The Broad Institute Genome Sequencing Center for Infectious Disease"/>
            <person name="Wu L."/>
            <person name="Ma J."/>
        </authorList>
    </citation>
    <scope>NUCLEOTIDE SEQUENCE [LARGE SCALE GENOMIC DNA]</scope>
    <source>
        <strain evidence="3">JCM 17975</strain>
    </source>
</reference>
<keyword evidence="3" id="KW-1185">Reference proteome</keyword>
<gene>
    <name evidence="2" type="ORF">GCM10023198_50930</name>
</gene>
<evidence type="ECO:0000256" key="1">
    <source>
        <dbReference type="SAM" id="SignalP"/>
    </source>
</evidence>
<dbReference type="PROSITE" id="PS51257">
    <property type="entry name" value="PROKAR_LIPOPROTEIN"/>
    <property type="match status" value="1"/>
</dbReference>
<comment type="caution">
    <text evidence="2">The sequence shown here is derived from an EMBL/GenBank/DDBJ whole genome shotgun (WGS) entry which is preliminary data.</text>
</comment>
<evidence type="ECO:0000313" key="2">
    <source>
        <dbReference type="EMBL" id="GAA4720789.1"/>
    </source>
</evidence>
<evidence type="ECO:0000313" key="3">
    <source>
        <dbReference type="Proteomes" id="UP001500843"/>
    </source>
</evidence>
<organism evidence="2 3">
    <name type="scientific">Promicromonospora umidemergens</name>
    <dbReference type="NCBI Taxonomy" id="629679"/>
    <lineage>
        <taxon>Bacteria</taxon>
        <taxon>Bacillati</taxon>
        <taxon>Actinomycetota</taxon>
        <taxon>Actinomycetes</taxon>
        <taxon>Micrococcales</taxon>
        <taxon>Promicromonosporaceae</taxon>
        <taxon>Promicromonospora</taxon>
    </lineage>
</organism>
<name>A0ABP8Y3Y4_9MICO</name>
<proteinExistence type="predicted"/>
<dbReference type="EMBL" id="BAABHM010000035">
    <property type="protein sequence ID" value="GAA4720789.1"/>
    <property type="molecule type" value="Genomic_DNA"/>
</dbReference>
<evidence type="ECO:0008006" key="4">
    <source>
        <dbReference type="Google" id="ProtNLM"/>
    </source>
</evidence>
<sequence>MSRRRAVRGVVAAVVLAAALLTSGCGVGPSGVEDGGEAPTGLAEGPTLYFVDADGGLQPDVRGTGRLGTVHGAVQLLMADAHPTTDGLHSEIPPTGTRTIVEDAWDYVTIYLPLRGAEISPAGVDQIICTAAAVVAASGRDVADVAISVRPTHGAVVTRPCPALG</sequence>